<dbReference type="Gene3D" id="3.20.20.80">
    <property type="entry name" value="Glycosidases"/>
    <property type="match status" value="2"/>
</dbReference>
<evidence type="ECO:0000256" key="1">
    <source>
        <dbReference type="ARBA" id="ARBA00000681"/>
    </source>
</evidence>
<keyword evidence="7 13" id="KW-0378">Hydrolase</keyword>
<dbReference type="InterPro" id="IPR001000">
    <property type="entry name" value="GH10_dom"/>
</dbReference>
<dbReference type="InterPro" id="IPR031158">
    <property type="entry name" value="GH10_AS"/>
</dbReference>
<accession>A0A2T5C3T3</accession>
<dbReference type="InterPro" id="IPR008979">
    <property type="entry name" value="Galactose-bd-like_sf"/>
</dbReference>
<dbReference type="PROSITE" id="PS51760">
    <property type="entry name" value="GH10_2"/>
    <property type="match status" value="1"/>
</dbReference>
<feature type="active site" description="Nucleophile" evidence="11">
    <location>
        <position position="637"/>
    </location>
</feature>
<keyword evidence="9" id="KW-0326">Glycosidase</keyword>
<feature type="domain" description="GH10" evidence="12">
    <location>
        <begin position="418"/>
        <end position="720"/>
    </location>
</feature>
<dbReference type="Proteomes" id="UP000243525">
    <property type="component" value="Unassembled WGS sequence"/>
</dbReference>
<keyword evidence="5" id="KW-0732">Signal</keyword>
<dbReference type="EC" id="3.2.1.8" evidence="3"/>
<dbReference type="PROSITE" id="PS00591">
    <property type="entry name" value="GH10_1"/>
    <property type="match status" value="1"/>
</dbReference>
<dbReference type="GO" id="GO:0045493">
    <property type="term" value="P:xylan catabolic process"/>
    <property type="evidence" value="ECO:0007669"/>
    <property type="project" value="UniProtKB-KW"/>
</dbReference>
<keyword evidence="8" id="KW-0119">Carbohydrate metabolism</keyword>
<evidence type="ECO:0000256" key="9">
    <source>
        <dbReference type="ARBA" id="ARBA00023295"/>
    </source>
</evidence>
<evidence type="ECO:0000313" key="14">
    <source>
        <dbReference type="Proteomes" id="UP000243525"/>
    </source>
</evidence>
<evidence type="ECO:0000259" key="12">
    <source>
        <dbReference type="PROSITE" id="PS51760"/>
    </source>
</evidence>
<dbReference type="PROSITE" id="PS51257">
    <property type="entry name" value="PROKAR_LIPOPROTEIN"/>
    <property type="match status" value="1"/>
</dbReference>
<dbReference type="EMBL" id="QAAD01000004">
    <property type="protein sequence ID" value="PTN09470.1"/>
    <property type="molecule type" value="Genomic_DNA"/>
</dbReference>
<evidence type="ECO:0000256" key="7">
    <source>
        <dbReference type="ARBA" id="ARBA00022801"/>
    </source>
</evidence>
<sequence length="724" mass="79095">MNMKYLNKILLGAVTLSVMVSCVDDSLLDYKVEKPESIAQLEYLNDYDVLKSYVDRSTDPDFKLGAGVSVGDFNKQGLAYSQIVSNFDEMTAGWEMKHGAVVQSDGSLDLTSIEKFAATAQEGGLSIFGHTLCWHANQNATYLNGVIAPLAVEPQVIANSLDQSGLEDGSFNGWGTDNSGEGITIETGGGMAAGTDAIKLVASSASSEATELQLTTPDVTLVEGHAYKIILYIKSDQVGEGRLSFQGLSNNTPSKDWMGTGAATETFVTQKYWKKVECQVNDFEAGTFKVNLDLGYQPGVTYYVDVDNFFVIDTQGEASFVNLINNGDFEAGNINGWGGWGNSSTRTLSADGEGYGGSGYCIKVYNPSAVNFWEVQSAYTFDAPLEEGEEYVLSFYIRHDNPNGDIRPELQSSSWQDGADGFGTVYLNNDWTKVELPVTPTSGERINLIISYGSMAGTVYMDNFVLAKASGGSSEEGFVVEKSDEAKKELVDAALTDWISQMVTNTKDYVKAWDVVNEPMDDGSPYDLKSGIGKTDLAADEFYWQDYLGKDYAVMAFNLAAQYGNSDDKLFINDYNLEYNLDKCKGLIAYVEYIESKGARVDGIGTQMHINVSSDKDKISQMFELLAATGKLIKISELDIGIDGKKTSEATDEDYQAQAEMYKYVVQKYFELIPAAQRYGITAWSPLDSPASSSWRAGEPIGLWTEGYSRKPAYGGFADGFESN</sequence>
<dbReference type="SUPFAM" id="SSF49785">
    <property type="entry name" value="Galactose-binding domain-like"/>
    <property type="match status" value="2"/>
</dbReference>
<evidence type="ECO:0000256" key="3">
    <source>
        <dbReference type="ARBA" id="ARBA00012590"/>
    </source>
</evidence>
<dbReference type="GO" id="GO:0031176">
    <property type="term" value="F:endo-1,4-beta-xylanase activity"/>
    <property type="evidence" value="ECO:0007669"/>
    <property type="project" value="UniProtKB-EC"/>
</dbReference>
<dbReference type="AlphaFoldDB" id="A0A2T5C3T3"/>
<evidence type="ECO:0000256" key="2">
    <source>
        <dbReference type="ARBA" id="ARBA00007495"/>
    </source>
</evidence>
<dbReference type="SMART" id="SM00633">
    <property type="entry name" value="Glyco_10"/>
    <property type="match status" value="1"/>
</dbReference>
<dbReference type="InterPro" id="IPR044846">
    <property type="entry name" value="GH10"/>
</dbReference>
<comment type="catalytic activity">
    <reaction evidence="1">
        <text>Endohydrolysis of (1-&gt;4)-beta-D-xylosidic linkages in xylans.</text>
        <dbReference type="EC" id="3.2.1.8"/>
    </reaction>
</comment>
<dbReference type="SUPFAM" id="SSF51445">
    <property type="entry name" value="(Trans)glycosidases"/>
    <property type="match status" value="1"/>
</dbReference>
<dbReference type="Pfam" id="PF02018">
    <property type="entry name" value="CBM_4_9"/>
    <property type="match status" value="1"/>
</dbReference>
<dbReference type="OrthoDB" id="1032269at2"/>
<dbReference type="InterPro" id="IPR003305">
    <property type="entry name" value="CenC_carb-bd"/>
</dbReference>
<comment type="similarity">
    <text evidence="2">Belongs to the glycosyl hydrolase 10 (cellulase F) family.</text>
</comment>
<keyword evidence="10" id="KW-0624">Polysaccharide degradation</keyword>
<protein>
    <recommendedName>
        <fullName evidence="3">endo-1,4-beta-xylanase</fullName>
        <ecNumber evidence="3">3.2.1.8</ecNumber>
    </recommendedName>
</protein>
<evidence type="ECO:0000256" key="11">
    <source>
        <dbReference type="PROSITE-ProRule" id="PRU10061"/>
    </source>
</evidence>
<dbReference type="Gene3D" id="2.60.120.260">
    <property type="entry name" value="Galactose-binding domain-like"/>
    <property type="match status" value="2"/>
</dbReference>
<proteinExistence type="inferred from homology"/>
<reference evidence="13 14" key="1">
    <citation type="submission" date="2018-04" db="EMBL/GenBank/DDBJ databases">
        <title>Genomic Encyclopedia of Archaeal and Bacterial Type Strains, Phase II (KMG-II): from individual species to whole genera.</title>
        <authorList>
            <person name="Goeker M."/>
        </authorList>
    </citation>
    <scope>NUCLEOTIDE SEQUENCE [LARGE SCALE GENOMIC DNA]</scope>
    <source>
        <strain evidence="13 14">DSM 28823</strain>
    </source>
</reference>
<keyword evidence="6" id="KW-0677">Repeat</keyword>
<dbReference type="PANTHER" id="PTHR31490:SF88">
    <property type="entry name" value="BETA-XYLANASE"/>
    <property type="match status" value="1"/>
</dbReference>
<name>A0A2T5C3T3_9BACT</name>
<keyword evidence="4" id="KW-0858">Xylan degradation</keyword>
<evidence type="ECO:0000256" key="5">
    <source>
        <dbReference type="ARBA" id="ARBA00022729"/>
    </source>
</evidence>
<evidence type="ECO:0000256" key="4">
    <source>
        <dbReference type="ARBA" id="ARBA00022651"/>
    </source>
</evidence>
<comment type="caution">
    <text evidence="13">The sequence shown here is derived from an EMBL/GenBank/DDBJ whole genome shotgun (WGS) entry which is preliminary data.</text>
</comment>
<evidence type="ECO:0000256" key="10">
    <source>
        <dbReference type="ARBA" id="ARBA00023326"/>
    </source>
</evidence>
<keyword evidence="14" id="KW-1185">Reference proteome</keyword>
<dbReference type="Pfam" id="PF00331">
    <property type="entry name" value="Glyco_hydro_10"/>
    <property type="match status" value="2"/>
</dbReference>
<evidence type="ECO:0000256" key="6">
    <source>
        <dbReference type="ARBA" id="ARBA00022737"/>
    </source>
</evidence>
<dbReference type="PANTHER" id="PTHR31490">
    <property type="entry name" value="GLYCOSYL HYDROLASE"/>
    <property type="match status" value="1"/>
</dbReference>
<evidence type="ECO:0000256" key="8">
    <source>
        <dbReference type="ARBA" id="ARBA00023277"/>
    </source>
</evidence>
<gene>
    <name evidence="13" type="ORF">C8N47_10414</name>
</gene>
<evidence type="ECO:0000313" key="13">
    <source>
        <dbReference type="EMBL" id="PTN09470.1"/>
    </source>
</evidence>
<organism evidence="13 14">
    <name type="scientific">Mangrovibacterium marinum</name>
    <dbReference type="NCBI Taxonomy" id="1639118"/>
    <lineage>
        <taxon>Bacteria</taxon>
        <taxon>Pseudomonadati</taxon>
        <taxon>Bacteroidota</taxon>
        <taxon>Bacteroidia</taxon>
        <taxon>Marinilabiliales</taxon>
        <taxon>Prolixibacteraceae</taxon>
        <taxon>Mangrovibacterium</taxon>
    </lineage>
</organism>
<dbReference type="InterPro" id="IPR017853">
    <property type="entry name" value="GH"/>
</dbReference>